<dbReference type="EMBL" id="JAIOUQ010000004">
    <property type="protein sequence ID" value="MBZ2165418.1"/>
    <property type="molecule type" value="Genomic_DNA"/>
</dbReference>
<name>A0A8T5UNM7_9EURY</name>
<dbReference type="AlphaFoldDB" id="A0A8T5UNM7"/>
<proteinExistence type="predicted"/>
<evidence type="ECO:0000313" key="1">
    <source>
        <dbReference type="EMBL" id="MBZ2165418.1"/>
    </source>
</evidence>
<dbReference type="RefSeq" id="WP_223791046.1">
    <property type="nucleotide sequence ID" value="NZ_JAIOUQ010000004.1"/>
</dbReference>
<sequence>MVKVGLVLNFDENKYLAKTIELLDYPVSGDWLILDDKKYEVIRRTFFYPSKGFVKIHLKKADGSVVDHIDQYIQELVKNGWKLFTDD</sequence>
<dbReference type="Proteomes" id="UP000825933">
    <property type="component" value="Unassembled WGS sequence"/>
</dbReference>
<evidence type="ECO:0000313" key="2">
    <source>
        <dbReference type="Proteomes" id="UP000825933"/>
    </source>
</evidence>
<reference evidence="2" key="1">
    <citation type="journal article" date="2022" name="Microbiol. Resour. Announc.">
        <title>Draft Genome Sequence of a Methanogenic Archaeon from West Spitsbergen Permafrost.</title>
        <authorList>
            <person name="Trubitsyn V."/>
            <person name="Rivkina E."/>
            <person name="Shcherbakova V."/>
        </authorList>
    </citation>
    <scope>NUCLEOTIDE SEQUENCE [LARGE SCALE GENOMIC DNA]</scope>
    <source>
        <strain evidence="2">VT</strain>
    </source>
</reference>
<accession>A0A8T5UNM7</accession>
<organism evidence="1 2">
    <name type="scientific">Methanobacterium spitsbergense</name>
    <dbReference type="NCBI Taxonomy" id="2874285"/>
    <lineage>
        <taxon>Archaea</taxon>
        <taxon>Methanobacteriati</taxon>
        <taxon>Methanobacteriota</taxon>
        <taxon>Methanomada group</taxon>
        <taxon>Methanobacteria</taxon>
        <taxon>Methanobacteriales</taxon>
        <taxon>Methanobacteriaceae</taxon>
        <taxon>Methanobacterium</taxon>
    </lineage>
</organism>
<protein>
    <submittedName>
        <fullName evidence="1">Uncharacterized protein</fullName>
    </submittedName>
</protein>
<gene>
    <name evidence="1" type="ORF">K8N75_05120</name>
</gene>
<comment type="caution">
    <text evidence="1">The sequence shown here is derived from an EMBL/GenBank/DDBJ whole genome shotgun (WGS) entry which is preliminary data.</text>
</comment>
<keyword evidence="2" id="KW-1185">Reference proteome</keyword>